<feature type="domain" description="AB hydrolase-1" evidence="2">
    <location>
        <begin position="29"/>
        <end position="315"/>
    </location>
</feature>
<dbReference type="PANTHER" id="PTHR43329">
    <property type="entry name" value="EPOXIDE HYDROLASE"/>
    <property type="match status" value="1"/>
</dbReference>
<protein>
    <submittedName>
        <fullName evidence="3">Alpha/beta hydrolase</fullName>
    </submittedName>
</protein>
<dbReference type="InterPro" id="IPR000073">
    <property type="entry name" value="AB_hydrolase_1"/>
</dbReference>
<dbReference type="EMBL" id="CP050292">
    <property type="protein sequence ID" value="QND72226.1"/>
    <property type="molecule type" value="Genomic_DNA"/>
</dbReference>
<dbReference type="Proteomes" id="UP000515291">
    <property type="component" value="Chromosome"/>
</dbReference>
<dbReference type="Pfam" id="PF00561">
    <property type="entry name" value="Abhydrolase_1"/>
    <property type="match status" value="1"/>
</dbReference>
<dbReference type="RefSeq" id="WP_184518658.1">
    <property type="nucleotide sequence ID" value="NZ_CP050292.1"/>
</dbReference>
<evidence type="ECO:0000313" key="3">
    <source>
        <dbReference type="EMBL" id="QND72226.1"/>
    </source>
</evidence>
<organism evidence="3 4">
    <name type="scientific">Tardiphaga robiniae</name>
    <dbReference type="NCBI Taxonomy" id="943830"/>
    <lineage>
        <taxon>Bacteria</taxon>
        <taxon>Pseudomonadati</taxon>
        <taxon>Pseudomonadota</taxon>
        <taxon>Alphaproteobacteria</taxon>
        <taxon>Hyphomicrobiales</taxon>
        <taxon>Nitrobacteraceae</taxon>
        <taxon>Tardiphaga</taxon>
    </lineage>
</organism>
<proteinExistence type="predicted"/>
<evidence type="ECO:0000256" key="1">
    <source>
        <dbReference type="ARBA" id="ARBA00022801"/>
    </source>
</evidence>
<dbReference type="GO" id="GO:0016787">
    <property type="term" value="F:hydrolase activity"/>
    <property type="evidence" value="ECO:0007669"/>
    <property type="project" value="UniProtKB-KW"/>
</dbReference>
<name>A0A7G6TZP4_9BRAD</name>
<sequence length="331" mass="37180">MIEMPPLQFAKLNGIRMGYYDAGPMSDTPPVVLCHGWPEMAFSWRHQIKALAAAGIRVIAPDQRGYGATSRPDAVEDYSIEHLTGDLVALLDHLKIDKAIFVGHDWGGFIVWQMPLRHRDRVAGVVGVNTPHTDRAPVDPLLIYKKRFGETMYIVQFQDPAHEPDRIFGENVGKAFDFFMRKPMPRKHANVGEAPVGGIGASSKTNLAFPQMVAAYDPGKDPRQKILSDEEKKIFVDAFKESGFTGGINWYRNMSANWARAEGLDHTVRVPSLMIMAENDAVLPPSSADGMENIIPDLEKYLVKDSGHWTQQEKPDEVSQVLIDWRRRRFG</sequence>
<evidence type="ECO:0000313" key="4">
    <source>
        <dbReference type="Proteomes" id="UP000515291"/>
    </source>
</evidence>
<keyword evidence="1 3" id="KW-0378">Hydrolase</keyword>
<dbReference type="KEGG" id="trb:HB776_14075"/>
<dbReference type="InterPro" id="IPR029058">
    <property type="entry name" value="AB_hydrolase_fold"/>
</dbReference>
<dbReference type="SUPFAM" id="SSF53474">
    <property type="entry name" value="alpha/beta-Hydrolases"/>
    <property type="match status" value="1"/>
</dbReference>
<dbReference type="InterPro" id="IPR000639">
    <property type="entry name" value="Epox_hydrolase-like"/>
</dbReference>
<accession>A0A7G6TZP4</accession>
<dbReference type="Gene3D" id="3.40.50.1820">
    <property type="entry name" value="alpha/beta hydrolase"/>
    <property type="match status" value="1"/>
</dbReference>
<evidence type="ECO:0000259" key="2">
    <source>
        <dbReference type="Pfam" id="PF00561"/>
    </source>
</evidence>
<dbReference type="AlphaFoldDB" id="A0A7G6TZP4"/>
<gene>
    <name evidence="3" type="ORF">HB776_14075</name>
</gene>
<reference evidence="4" key="1">
    <citation type="journal article" date="2020" name="Mol. Plant Microbe">
        <title>Rhizobial microsymbionts of the narrowly endemic Oxytropis species growing in Kamchatka are characterized by significant genetic diversity and possess a set of genes that are associated with T3SS and T6SS secretion systems and can affect the development of symbiosis.</title>
        <authorList>
            <person name="Safronova V."/>
            <person name="Guro P."/>
            <person name="Sazanova A."/>
            <person name="Kuznetsova I."/>
            <person name="Belimov A."/>
            <person name="Yakubov V."/>
            <person name="Chirak E."/>
            <person name="Afonin A."/>
            <person name="Gogolev Y."/>
            <person name="Andronov E."/>
            <person name="Tikhonovich I."/>
        </authorList>
    </citation>
    <scope>NUCLEOTIDE SEQUENCE [LARGE SCALE GENOMIC DNA]</scope>
    <source>
        <strain evidence="4">581</strain>
    </source>
</reference>
<dbReference type="PRINTS" id="PR00412">
    <property type="entry name" value="EPOXHYDRLASE"/>
</dbReference>